<gene>
    <name evidence="2" type="ORF">OM075_13925</name>
</gene>
<sequence length="334" mass="37515">MKALFIGGTGNISYLCSALALEKGWELYLLNRGGVKPEGLIKEAISLVADINNQKQVSKVLEGLKFDVVVDFIAFTEEDVVRDYQLFKNITNQYIYISSASCYQKPVGYPIITESSPLKNPHWQYSRDKIAGEDILHKLYREKDFPMTIVRPSLTYHTVIPVPIGAWKNYNVIDRIKKGKPIIVHGDGLSPWVITHAADFAKGLIGLMGNQQSIGHAFHITTDEVLTWDKIYQTLGMVVGVKPNLIHIASEKICELSQKVGGKDMEGTLLGDKACGVIFDNSKIKTFVPEFKATISFADGIRNTLKWFEESPGRLEVDLEVEKWIDDMIDLYCK</sequence>
<evidence type="ECO:0000259" key="1">
    <source>
        <dbReference type="Pfam" id="PF01370"/>
    </source>
</evidence>
<evidence type="ECO:0000313" key="2">
    <source>
        <dbReference type="EMBL" id="MCW3787568.1"/>
    </source>
</evidence>
<comment type="caution">
    <text evidence="2">The sequence shown here is derived from an EMBL/GenBank/DDBJ whole genome shotgun (WGS) entry which is preliminary data.</text>
</comment>
<dbReference type="SUPFAM" id="SSF51735">
    <property type="entry name" value="NAD(P)-binding Rossmann-fold domains"/>
    <property type="match status" value="1"/>
</dbReference>
<dbReference type="Pfam" id="PF01370">
    <property type="entry name" value="Epimerase"/>
    <property type="match status" value="1"/>
</dbReference>
<organism evidence="2 3">
    <name type="scientific">Plebeiibacterium sediminum</name>
    <dbReference type="NCBI Taxonomy" id="2992112"/>
    <lineage>
        <taxon>Bacteria</taxon>
        <taxon>Pseudomonadati</taxon>
        <taxon>Bacteroidota</taxon>
        <taxon>Bacteroidia</taxon>
        <taxon>Marinilabiliales</taxon>
        <taxon>Marinilabiliaceae</taxon>
        <taxon>Plebeiibacterium</taxon>
    </lineage>
</organism>
<dbReference type="InterPro" id="IPR001509">
    <property type="entry name" value="Epimerase_deHydtase"/>
</dbReference>
<dbReference type="Gene3D" id="3.40.50.720">
    <property type="entry name" value="NAD(P)-binding Rossmann-like Domain"/>
    <property type="match status" value="1"/>
</dbReference>
<dbReference type="PANTHER" id="PTHR43245">
    <property type="entry name" value="BIFUNCTIONAL POLYMYXIN RESISTANCE PROTEIN ARNA"/>
    <property type="match status" value="1"/>
</dbReference>
<feature type="domain" description="NAD-dependent epimerase/dehydratase" evidence="1">
    <location>
        <begin position="5"/>
        <end position="215"/>
    </location>
</feature>
<dbReference type="InterPro" id="IPR036291">
    <property type="entry name" value="NAD(P)-bd_dom_sf"/>
</dbReference>
<keyword evidence="3" id="KW-1185">Reference proteome</keyword>
<dbReference type="RefSeq" id="WP_301191134.1">
    <property type="nucleotide sequence ID" value="NZ_JAPDPJ010000032.1"/>
</dbReference>
<dbReference type="EMBL" id="JAPDPJ010000032">
    <property type="protein sequence ID" value="MCW3787568.1"/>
    <property type="molecule type" value="Genomic_DNA"/>
</dbReference>
<name>A0AAE3M5Q5_9BACT</name>
<proteinExistence type="predicted"/>
<dbReference type="Proteomes" id="UP001209229">
    <property type="component" value="Unassembled WGS sequence"/>
</dbReference>
<accession>A0AAE3M5Q5</accession>
<dbReference type="InterPro" id="IPR050177">
    <property type="entry name" value="Lipid_A_modif_metabolic_enz"/>
</dbReference>
<dbReference type="AlphaFoldDB" id="A0AAE3M5Q5"/>
<protein>
    <submittedName>
        <fullName evidence="2">NAD-dependent epimerase/dehydratase family protein</fullName>
    </submittedName>
</protein>
<reference evidence="2" key="1">
    <citation type="submission" date="2022-10" db="EMBL/GenBank/DDBJ databases">
        <authorList>
            <person name="Yu W.X."/>
        </authorList>
    </citation>
    <scope>NUCLEOTIDE SEQUENCE</scope>
    <source>
        <strain evidence="2">AAT</strain>
    </source>
</reference>
<evidence type="ECO:0000313" key="3">
    <source>
        <dbReference type="Proteomes" id="UP001209229"/>
    </source>
</evidence>